<dbReference type="Pfam" id="PF25019">
    <property type="entry name" value="LRR_R13L1-DRL21"/>
    <property type="match status" value="1"/>
</dbReference>
<dbReference type="OrthoDB" id="1896560at2759"/>
<dbReference type="eggNOG" id="KOG4658">
    <property type="taxonomic scope" value="Eukaryota"/>
</dbReference>
<dbReference type="InterPro" id="IPR036388">
    <property type="entry name" value="WH-like_DNA-bd_sf"/>
</dbReference>
<feature type="coiled-coil region" evidence="7">
    <location>
        <begin position="114"/>
        <end position="141"/>
    </location>
</feature>
<evidence type="ECO:0000313" key="13">
    <source>
        <dbReference type="Proteomes" id="UP000030748"/>
    </source>
</evidence>
<keyword evidence="4" id="KW-0547">Nucleotide-binding</keyword>
<dbReference type="KEGG" id="egt:105970734"/>
<evidence type="ECO:0000256" key="7">
    <source>
        <dbReference type="SAM" id="Coils"/>
    </source>
</evidence>
<dbReference type="Gene3D" id="1.10.10.10">
    <property type="entry name" value="Winged helix-like DNA-binding domain superfamily/Winged helix DNA-binding domain"/>
    <property type="match status" value="1"/>
</dbReference>
<protein>
    <recommendedName>
        <fullName evidence="14">Rx N-terminal domain-containing protein</fullName>
    </recommendedName>
</protein>
<keyword evidence="5" id="KW-0611">Plant defense</keyword>
<keyword evidence="3" id="KW-0677">Repeat</keyword>
<feature type="domain" description="Disease resistance protein winged helix" evidence="10">
    <location>
        <begin position="425"/>
        <end position="498"/>
    </location>
</feature>
<evidence type="ECO:0000256" key="2">
    <source>
        <dbReference type="ARBA" id="ARBA00022614"/>
    </source>
</evidence>
<evidence type="ECO:0000259" key="9">
    <source>
        <dbReference type="Pfam" id="PF18052"/>
    </source>
</evidence>
<dbReference type="GO" id="GO:0051707">
    <property type="term" value="P:response to other organism"/>
    <property type="evidence" value="ECO:0007669"/>
    <property type="project" value="UniProtKB-ARBA"/>
</dbReference>
<dbReference type="InterPro" id="IPR027417">
    <property type="entry name" value="P-loop_NTPase"/>
</dbReference>
<dbReference type="Proteomes" id="UP000030748">
    <property type="component" value="Unassembled WGS sequence"/>
</dbReference>
<dbReference type="InterPro" id="IPR058922">
    <property type="entry name" value="WHD_DRP"/>
</dbReference>
<dbReference type="GO" id="GO:0043531">
    <property type="term" value="F:ADP binding"/>
    <property type="evidence" value="ECO:0007669"/>
    <property type="project" value="InterPro"/>
</dbReference>
<gene>
    <name evidence="12" type="ORF">MIMGU_mgv1a018286mg</name>
</gene>
<dbReference type="PRINTS" id="PR00364">
    <property type="entry name" value="DISEASERSIST"/>
</dbReference>
<keyword evidence="6" id="KW-0067">ATP-binding</keyword>
<dbReference type="Pfam" id="PF18052">
    <property type="entry name" value="Rx_N"/>
    <property type="match status" value="1"/>
</dbReference>
<dbReference type="EMBL" id="KI631803">
    <property type="protein sequence ID" value="EYU26009.1"/>
    <property type="molecule type" value="Genomic_DNA"/>
</dbReference>
<dbReference type="PANTHER" id="PTHR36766">
    <property type="entry name" value="PLANT BROAD-SPECTRUM MILDEW RESISTANCE PROTEIN RPW8"/>
    <property type="match status" value="1"/>
</dbReference>
<evidence type="ECO:0000256" key="4">
    <source>
        <dbReference type="ARBA" id="ARBA00022741"/>
    </source>
</evidence>
<keyword evidence="13" id="KW-1185">Reference proteome</keyword>
<name>A0A022QEJ5_ERYGU</name>
<evidence type="ECO:0000256" key="6">
    <source>
        <dbReference type="ARBA" id="ARBA00022840"/>
    </source>
</evidence>
<feature type="domain" description="R13L1/DRL21-like LRR repeat region" evidence="11">
    <location>
        <begin position="655"/>
        <end position="779"/>
    </location>
</feature>
<evidence type="ECO:0000256" key="1">
    <source>
        <dbReference type="ARBA" id="ARBA00008894"/>
    </source>
</evidence>
<feature type="domain" description="Disease resistance N-terminal" evidence="9">
    <location>
        <begin position="10"/>
        <end position="98"/>
    </location>
</feature>
<dbReference type="Gene3D" id="3.40.50.300">
    <property type="entry name" value="P-loop containing nucleotide triphosphate hydrolases"/>
    <property type="match status" value="1"/>
</dbReference>
<dbReference type="Pfam" id="PF00931">
    <property type="entry name" value="NB-ARC"/>
    <property type="match status" value="1"/>
</dbReference>
<dbReference type="Gene3D" id="1.10.8.430">
    <property type="entry name" value="Helical domain of apoptotic protease-activating factors"/>
    <property type="match status" value="1"/>
</dbReference>
<evidence type="ECO:0000259" key="11">
    <source>
        <dbReference type="Pfam" id="PF25019"/>
    </source>
</evidence>
<dbReference type="GO" id="GO:0006952">
    <property type="term" value="P:defense response"/>
    <property type="evidence" value="ECO:0007669"/>
    <property type="project" value="UniProtKB-KW"/>
</dbReference>
<evidence type="ECO:0008006" key="14">
    <source>
        <dbReference type="Google" id="ProtNLM"/>
    </source>
</evidence>
<dbReference type="InterPro" id="IPR056789">
    <property type="entry name" value="LRR_R13L1-DRL21"/>
</dbReference>
<accession>A0A022QEJ5</accession>
<reference evidence="12 13" key="1">
    <citation type="journal article" date="2013" name="Proc. Natl. Acad. Sci. U.S.A.">
        <title>Fine-scale variation in meiotic recombination in Mimulus inferred from population shotgun sequencing.</title>
        <authorList>
            <person name="Hellsten U."/>
            <person name="Wright K.M."/>
            <person name="Jenkins J."/>
            <person name="Shu S."/>
            <person name="Yuan Y."/>
            <person name="Wessler S.R."/>
            <person name="Schmutz J."/>
            <person name="Willis J.H."/>
            <person name="Rokhsar D.S."/>
        </authorList>
    </citation>
    <scope>NUCLEOTIDE SEQUENCE [LARGE SCALE GENOMIC DNA]</scope>
    <source>
        <strain evidence="13">cv. DUN x IM62</strain>
    </source>
</reference>
<dbReference type="InterPro" id="IPR041118">
    <property type="entry name" value="Rx_N"/>
</dbReference>
<evidence type="ECO:0000313" key="12">
    <source>
        <dbReference type="EMBL" id="EYU26009.1"/>
    </source>
</evidence>
<dbReference type="Gene3D" id="3.80.10.10">
    <property type="entry name" value="Ribonuclease Inhibitor"/>
    <property type="match status" value="4"/>
</dbReference>
<evidence type="ECO:0000259" key="8">
    <source>
        <dbReference type="Pfam" id="PF00931"/>
    </source>
</evidence>
<dbReference type="Gene3D" id="1.20.5.4130">
    <property type="match status" value="1"/>
</dbReference>
<dbReference type="SUPFAM" id="SSF52540">
    <property type="entry name" value="P-loop containing nucleoside triphosphate hydrolases"/>
    <property type="match status" value="1"/>
</dbReference>
<evidence type="ECO:0000256" key="3">
    <source>
        <dbReference type="ARBA" id="ARBA00022737"/>
    </source>
</evidence>
<evidence type="ECO:0000259" key="10">
    <source>
        <dbReference type="Pfam" id="PF23559"/>
    </source>
</evidence>
<dbReference type="InterPro" id="IPR032675">
    <property type="entry name" value="LRR_dom_sf"/>
</dbReference>
<keyword evidence="2" id="KW-0433">Leucine-rich repeat</keyword>
<dbReference type="FunFam" id="1.10.10.10:FF:000322">
    <property type="entry name" value="Probable disease resistance protein At1g63360"/>
    <property type="match status" value="1"/>
</dbReference>
<dbReference type="GO" id="GO:0005524">
    <property type="term" value="F:ATP binding"/>
    <property type="evidence" value="ECO:0007669"/>
    <property type="project" value="UniProtKB-KW"/>
</dbReference>
<keyword evidence="7" id="KW-0175">Coiled coil</keyword>
<proteinExistence type="inferred from homology"/>
<dbReference type="InterPro" id="IPR002182">
    <property type="entry name" value="NB-ARC"/>
</dbReference>
<dbReference type="InterPro" id="IPR042197">
    <property type="entry name" value="Apaf_helical"/>
</dbReference>
<dbReference type="AlphaFoldDB" id="A0A022QEJ5"/>
<dbReference type="Pfam" id="PF23559">
    <property type="entry name" value="WHD_DRP"/>
    <property type="match status" value="1"/>
</dbReference>
<dbReference type="OMA" id="WSANEDW"/>
<evidence type="ECO:0000256" key="5">
    <source>
        <dbReference type="ARBA" id="ARBA00022821"/>
    </source>
</evidence>
<dbReference type="SUPFAM" id="SSF52058">
    <property type="entry name" value="L domain-like"/>
    <property type="match status" value="2"/>
</dbReference>
<dbReference type="PANTHER" id="PTHR36766:SF70">
    <property type="entry name" value="DISEASE RESISTANCE PROTEIN RGA4"/>
    <property type="match status" value="1"/>
</dbReference>
<dbReference type="PhylomeDB" id="A0A022QEJ5"/>
<comment type="similarity">
    <text evidence="1">Belongs to the disease resistance NB-LRR family.</text>
</comment>
<sequence length="1226" mass="138344">MAVEAVLGAAVQVLLQNLVLVSEKQIISPIRNFKKDLRKLNDYVLMIKDFLDDADKQHITREAVKRWLKKLEVVAFDADNVLDEINYQLLSNQIQTENKTKTKVRGFILRRICRIKMARKIKDINQNLEEINLEANKYGLEKTVVGEYAPITHLETDAFNIDPIFLGREGDVSEIVKTMTTLPNDQVLSILPIFGMGGLGKTTVARNVLDHEAIKAHFSKRFWVHVSQNFDAKILFNKILTSLTGTNAGLGDKQGVLEELQKELEAQRFLLVLDDVWNGNHEIWGDFINSLRKITSGTGNGIIVTTRSENVVSLVKTLPTMHKLNNLSEDECWSIIKTKSVGEGDIPSEFQRIGVSIAKRCQGLPLAAKVVGGLLRGKSIDEWLSIDEKWLSDLKDENPVSKILKLSFDHLSPPSLKKCFAYCSIFPKGYDLERERLVELWMAEGFLGGNDDMEIVGNKFFNQLLENSLLLQVVGRKYYYGGADITYYNMHDLVHDLASSILNSSDQVRYMSLQSSSGESCTSLTEQASCIRSLLFNDKICMLVFSKFTSLHVLILMDYCVKELPTSIKELMHLRCLDILGSRIKCLPDSVGELYHLQTLRSCHTLKKLPNTLKNLIGLRHLHIPRIELPPGMRRLTSLRTLPYFGVGDEKGRGISELECLKNLEGKLEIYNLEKVHDKEEAKRADLLRKPNIVKLKLTWDEDREGGNGDESVLEGLQPHPNLESLNICGFGGKSLPAWCSNMSGLYKLMKIRLERCKECEQVPMLGHLPHLKNLYLDGLVNVRSIGSSFYGVDDKCVSFPALERLELRGMSELTKWLEAELPSATPENDQLLVVFPRLEYLRIKDCRQLKSAPSHFPCLKELEIGEVDSELPLASICEINLISLTKLQIESIDGLTCLPHWLFLKNQNLSNLEISGCRNLTHLVPCLEGGGTSLRKLEIRNCPELRDLPDDLHTLSALENLAIYRCSKLKTIPYPHETHNDDDDDDDQLLLGLSSLRYLSITTCGGLTNLSSEMIESCAQSLESLRLSGLMNLRMNMETIIGYCMQKMPCLSELIIFDVPTTKNSWEIVGSFSPGNLRDLSISCDEYSVSVVDAILKATTKSLHVLTLHGTKHSRELPGQLQHLTALSELYLYDFVEMEELPDWVIGNNNNNVFSSPKLLSLSGCNKLRCLPSKEAMLRLTKLYILDCPMLHIKGRDGDDGSEWPKISHIPFVYVDWVQIPTHAQ</sequence>
<organism evidence="12 13">
    <name type="scientific">Erythranthe guttata</name>
    <name type="common">Yellow monkey flower</name>
    <name type="synonym">Mimulus guttatus</name>
    <dbReference type="NCBI Taxonomy" id="4155"/>
    <lineage>
        <taxon>Eukaryota</taxon>
        <taxon>Viridiplantae</taxon>
        <taxon>Streptophyta</taxon>
        <taxon>Embryophyta</taxon>
        <taxon>Tracheophyta</taxon>
        <taxon>Spermatophyta</taxon>
        <taxon>Magnoliopsida</taxon>
        <taxon>eudicotyledons</taxon>
        <taxon>Gunneridae</taxon>
        <taxon>Pentapetalae</taxon>
        <taxon>asterids</taxon>
        <taxon>lamiids</taxon>
        <taxon>Lamiales</taxon>
        <taxon>Phrymaceae</taxon>
        <taxon>Erythranthe</taxon>
    </lineage>
</organism>
<feature type="domain" description="NB-ARC" evidence="8">
    <location>
        <begin position="171"/>
        <end position="340"/>
    </location>
</feature>